<dbReference type="EMBL" id="OZ034827">
    <property type="protein sequence ID" value="CAL1682774.1"/>
    <property type="molecule type" value="Genomic_DNA"/>
</dbReference>
<evidence type="ECO:0000313" key="1">
    <source>
        <dbReference type="EMBL" id="CAL1682774.1"/>
    </source>
</evidence>
<evidence type="ECO:0000313" key="2">
    <source>
        <dbReference type="Proteomes" id="UP001497644"/>
    </source>
</evidence>
<accession>A0AAV2NSJ7</accession>
<name>A0AAV2NSJ7_9HYME</name>
<dbReference type="AlphaFoldDB" id="A0AAV2NSJ7"/>
<protein>
    <submittedName>
        <fullName evidence="1">Uncharacterized protein</fullName>
    </submittedName>
</protein>
<proteinExistence type="predicted"/>
<dbReference type="Proteomes" id="UP001497644">
    <property type="component" value="Chromosome 4"/>
</dbReference>
<organism evidence="1 2">
    <name type="scientific">Lasius platythorax</name>
    <dbReference type="NCBI Taxonomy" id="488582"/>
    <lineage>
        <taxon>Eukaryota</taxon>
        <taxon>Metazoa</taxon>
        <taxon>Ecdysozoa</taxon>
        <taxon>Arthropoda</taxon>
        <taxon>Hexapoda</taxon>
        <taxon>Insecta</taxon>
        <taxon>Pterygota</taxon>
        <taxon>Neoptera</taxon>
        <taxon>Endopterygota</taxon>
        <taxon>Hymenoptera</taxon>
        <taxon>Apocrita</taxon>
        <taxon>Aculeata</taxon>
        <taxon>Formicoidea</taxon>
        <taxon>Formicidae</taxon>
        <taxon>Formicinae</taxon>
        <taxon>Lasius</taxon>
        <taxon>Lasius</taxon>
    </lineage>
</organism>
<gene>
    <name evidence="1" type="ORF">LPLAT_LOCUS8652</name>
</gene>
<sequence>MKDTNKTGIKWHTCFLVNVDKKEHHTCSFFCPGSTAVRGANSCIWAWQIAARESLMTRTNDRVLKNDQDQEKREWEMETVRKNKEPVSWQRTRRTVRYGSLEEVDSSMKPIRKRETGS</sequence>
<reference evidence="1" key="1">
    <citation type="submission" date="2024-04" db="EMBL/GenBank/DDBJ databases">
        <authorList>
            <consortium name="Molecular Ecology Group"/>
        </authorList>
    </citation>
    <scope>NUCLEOTIDE SEQUENCE</scope>
</reference>
<keyword evidence="2" id="KW-1185">Reference proteome</keyword>